<reference evidence="3 4" key="1">
    <citation type="submission" date="2024-01" db="EMBL/GenBank/DDBJ databases">
        <title>Niabella digestum sp. nov., isolated from waste digestion system.</title>
        <authorList>
            <person name="Zhang L."/>
        </authorList>
    </citation>
    <scope>NUCLEOTIDE SEQUENCE [LARGE SCALE GENOMIC DNA]</scope>
    <source>
        <strain evidence="3 4">A18</strain>
    </source>
</reference>
<evidence type="ECO:0000256" key="2">
    <source>
        <dbReference type="SAM" id="Phobius"/>
    </source>
</evidence>
<gene>
    <name evidence="3" type="ORF">V2H41_04740</name>
</gene>
<sequence>MNRKGKLETFIQQHKETFDECTPSDALWHRIERELNIPDKQSGKVYSHKWMRIAAAVAVFLAVSIIIYQTTISKNISPTITHTQTPPPSADSNKGLMVPIPETEESNNSPLLADQKQTPSDALEEEALYHYSRLIEIKQEQMAKLTENEPELSKEFATDMEALESEYKALKQQFKEGLNREQLLEAMITNLKMQADLLNKQLNILKEIQKKKNENYKSL</sequence>
<proteinExistence type="predicted"/>
<comment type="caution">
    <text evidence="3">The sequence shown here is derived from an EMBL/GenBank/DDBJ whole genome shotgun (WGS) entry which is preliminary data.</text>
</comment>
<keyword evidence="2" id="KW-0812">Transmembrane</keyword>
<keyword evidence="2" id="KW-1133">Transmembrane helix</keyword>
<dbReference type="EMBL" id="JAZGLY010000002">
    <property type="protein sequence ID" value="MEE6186576.1"/>
    <property type="molecule type" value="Genomic_DNA"/>
</dbReference>
<protein>
    <recommendedName>
        <fullName evidence="5">Anti-sigma factor</fullName>
    </recommendedName>
</protein>
<keyword evidence="1" id="KW-0175">Coiled coil</keyword>
<name>A0ABU7RF59_9BACT</name>
<organism evidence="3 4">
    <name type="scientific">Niabella digestorum</name>
    <dbReference type="NCBI Taxonomy" id="3117701"/>
    <lineage>
        <taxon>Bacteria</taxon>
        <taxon>Pseudomonadati</taxon>
        <taxon>Bacteroidota</taxon>
        <taxon>Chitinophagia</taxon>
        <taxon>Chitinophagales</taxon>
        <taxon>Chitinophagaceae</taxon>
        <taxon>Niabella</taxon>
    </lineage>
</organism>
<dbReference type="RefSeq" id="WP_330973983.1">
    <property type="nucleotide sequence ID" value="NZ_JAZGLY010000002.1"/>
</dbReference>
<dbReference type="Proteomes" id="UP001357452">
    <property type="component" value="Unassembled WGS sequence"/>
</dbReference>
<keyword evidence="4" id="KW-1185">Reference proteome</keyword>
<evidence type="ECO:0000313" key="3">
    <source>
        <dbReference type="EMBL" id="MEE6186576.1"/>
    </source>
</evidence>
<evidence type="ECO:0008006" key="5">
    <source>
        <dbReference type="Google" id="ProtNLM"/>
    </source>
</evidence>
<accession>A0ABU7RF59</accession>
<keyword evidence="2" id="KW-0472">Membrane</keyword>
<feature type="coiled-coil region" evidence="1">
    <location>
        <begin position="135"/>
        <end position="208"/>
    </location>
</feature>
<evidence type="ECO:0000256" key="1">
    <source>
        <dbReference type="SAM" id="Coils"/>
    </source>
</evidence>
<evidence type="ECO:0000313" key="4">
    <source>
        <dbReference type="Proteomes" id="UP001357452"/>
    </source>
</evidence>
<feature type="transmembrane region" description="Helical" evidence="2">
    <location>
        <begin position="50"/>
        <end position="68"/>
    </location>
</feature>